<gene>
    <name evidence="1" type="ORF">NAF29_05410</name>
</gene>
<dbReference type="RefSeq" id="WP_251260476.1">
    <property type="nucleotide sequence ID" value="NZ_JAMQGP010000002.1"/>
</dbReference>
<reference evidence="1 2" key="1">
    <citation type="journal article" date="2013" name="Antonie Van Leeuwenhoek">
        <title>Echinimonas agarilytica gen. nov., sp. nov., a new gammaproteobacterium isolated from the sea urchin Strongylocentrotus intermedius.</title>
        <authorList>
            <person name="Nedashkovskaya O.I."/>
            <person name="Stenkova A.M."/>
            <person name="Zhukova N.V."/>
            <person name="Van Trappen S."/>
            <person name="Lee J.S."/>
            <person name="Kim S.B."/>
        </authorList>
    </citation>
    <scope>NUCLEOTIDE SEQUENCE [LARGE SCALE GENOMIC DNA]</scope>
    <source>
        <strain evidence="1 2">KMM 6351</strain>
    </source>
</reference>
<sequence length="109" mass="12245">MRHQYRGIVEMADYQTIIHAAVRKVAENNQDITVARVKRFLPQPIPLGILMPAVHAAQLLIKNEGIAALKVEQPLSSSESKKETRQITHEELVSLVVELQQRVTALEAK</sequence>
<dbReference type="EMBL" id="JAMQGP010000002">
    <property type="protein sequence ID" value="MCM2679113.1"/>
    <property type="molecule type" value="Genomic_DNA"/>
</dbReference>
<dbReference type="Proteomes" id="UP001165393">
    <property type="component" value="Unassembled WGS sequence"/>
</dbReference>
<keyword evidence="2" id="KW-1185">Reference proteome</keyword>
<proteinExistence type="predicted"/>
<name>A0AA41W5I9_9GAMM</name>
<comment type="caution">
    <text evidence="1">The sequence shown here is derived from an EMBL/GenBank/DDBJ whole genome shotgun (WGS) entry which is preliminary data.</text>
</comment>
<evidence type="ECO:0000313" key="2">
    <source>
        <dbReference type="Proteomes" id="UP001165393"/>
    </source>
</evidence>
<protein>
    <submittedName>
        <fullName evidence="1">Uncharacterized protein</fullName>
    </submittedName>
</protein>
<dbReference type="AlphaFoldDB" id="A0AA41W5I9"/>
<accession>A0AA41W5I9</accession>
<organism evidence="1 2">
    <name type="scientific">Echinimonas agarilytica</name>
    <dbReference type="NCBI Taxonomy" id="1215918"/>
    <lineage>
        <taxon>Bacteria</taxon>
        <taxon>Pseudomonadati</taxon>
        <taxon>Pseudomonadota</taxon>
        <taxon>Gammaproteobacteria</taxon>
        <taxon>Alteromonadales</taxon>
        <taxon>Echinimonadaceae</taxon>
        <taxon>Echinimonas</taxon>
    </lineage>
</organism>
<evidence type="ECO:0000313" key="1">
    <source>
        <dbReference type="EMBL" id="MCM2679113.1"/>
    </source>
</evidence>